<protein>
    <recommendedName>
        <fullName evidence="2">Transcriptional regulator SutA RNAP-binding domain-containing protein</fullName>
    </recommendedName>
</protein>
<feature type="domain" description="Transcriptional regulator SutA RNAP-binding" evidence="2">
    <location>
        <begin position="17"/>
        <end position="47"/>
    </location>
</feature>
<evidence type="ECO:0000313" key="4">
    <source>
        <dbReference type="Proteomes" id="UP001173465"/>
    </source>
</evidence>
<evidence type="ECO:0000313" key="3">
    <source>
        <dbReference type="EMBL" id="MDM1695258.1"/>
    </source>
</evidence>
<feature type="region of interest" description="Disordered" evidence="1">
    <location>
        <begin position="33"/>
        <end position="71"/>
    </location>
</feature>
<name>A0AAW7DRE2_9GAMM</name>
<dbReference type="AlphaFoldDB" id="A0AAW7DRE2"/>
<evidence type="ECO:0000256" key="1">
    <source>
        <dbReference type="SAM" id="MobiDB-lite"/>
    </source>
</evidence>
<reference evidence="3" key="2">
    <citation type="journal article" date="2022" name="Sci. Total Environ.">
        <title>Prevalence, transmission, and molecular epidemiology of tet(X)-positive bacteria among humans, animals, and environmental niches in China: An epidemiological, and genomic-based study.</title>
        <authorList>
            <person name="Dong N."/>
            <person name="Zeng Y."/>
            <person name="Cai C."/>
            <person name="Sun C."/>
            <person name="Lu J."/>
            <person name="Liu C."/>
            <person name="Zhou H."/>
            <person name="Sun Q."/>
            <person name="Shu L."/>
            <person name="Wang H."/>
            <person name="Wang Y."/>
            <person name="Wang S."/>
            <person name="Wu C."/>
            <person name="Chan E.W."/>
            <person name="Chen G."/>
            <person name="Shen Z."/>
            <person name="Chen S."/>
            <person name="Zhang R."/>
        </authorList>
    </citation>
    <scope>NUCLEOTIDE SEQUENCE</scope>
    <source>
        <strain evidence="3">DF46-2-2</strain>
    </source>
</reference>
<organism evidence="3 4">
    <name type="scientific">Thiopseudomonas alkaliphila</name>
    <dbReference type="NCBI Taxonomy" id="1697053"/>
    <lineage>
        <taxon>Bacteria</taxon>
        <taxon>Pseudomonadati</taxon>
        <taxon>Pseudomonadota</taxon>
        <taxon>Gammaproteobacteria</taxon>
        <taxon>Pseudomonadales</taxon>
        <taxon>Pseudomonadaceae</taxon>
        <taxon>Thiopseudomonas</taxon>
    </lineage>
</organism>
<gene>
    <name evidence="3" type="ORF">HX099_01035</name>
</gene>
<accession>A0AAW7DRE2</accession>
<proteinExistence type="predicted"/>
<dbReference type="RefSeq" id="WP_286592887.1">
    <property type="nucleotide sequence ID" value="NZ_JACANB010000001.1"/>
</dbReference>
<dbReference type="EMBL" id="JACANB010000001">
    <property type="protein sequence ID" value="MDM1695258.1"/>
    <property type="molecule type" value="Genomic_DNA"/>
</dbReference>
<reference evidence="3" key="1">
    <citation type="submission" date="2020-06" db="EMBL/GenBank/DDBJ databases">
        <authorList>
            <person name="Dong N."/>
        </authorList>
    </citation>
    <scope>NUCLEOTIDE SEQUENCE</scope>
    <source>
        <strain evidence="3">DF46-2-2</strain>
    </source>
</reference>
<sequence length="71" mass="7697">MSNTRGNAKTKSEEVEVSSDDLAKKMAAFLKKGGKVEKVPTGKSGQQNISYFRRSTAANRKPPSKPSKPSK</sequence>
<dbReference type="Proteomes" id="UP001173465">
    <property type="component" value="Unassembled WGS sequence"/>
</dbReference>
<dbReference type="Pfam" id="PF20661">
    <property type="entry name" value="SutA-RBD"/>
    <property type="match status" value="1"/>
</dbReference>
<dbReference type="InterPro" id="IPR049191">
    <property type="entry name" value="SutA_RBD"/>
</dbReference>
<feature type="region of interest" description="Disordered" evidence="1">
    <location>
        <begin position="1"/>
        <end position="21"/>
    </location>
</feature>
<evidence type="ECO:0000259" key="2">
    <source>
        <dbReference type="Pfam" id="PF20661"/>
    </source>
</evidence>
<comment type="caution">
    <text evidence="3">The sequence shown here is derived from an EMBL/GenBank/DDBJ whole genome shotgun (WGS) entry which is preliminary data.</text>
</comment>